<protein>
    <submittedName>
        <fullName evidence="1">Uncharacterized protein</fullName>
    </submittedName>
</protein>
<dbReference type="OrthoDB" id="2836053at2759"/>
<sequence length="280" mass="32718">MTTFPPELVQIIVYEVWHSEMPSYIRTSFMTTCPRINRTWKAVYAPIASQDIYITNLAYIYYLSDIAQFRKSIIYHDFIPRLTRTITCFIDLQRTAMETAVKRVYRTLLYLPNVIGFKTLFPLVPHISFVFRWTSIARNPQLCDISIPICIRYHWHLSRIPGGTLGDTRLDVYIIVKDSDPLQHIRYSTLLPVMDTLCEIDVPGDLSLFLNTGRKHYLGTIDGLRWFHQTAKVYQRQGDIKNINERLWMASKGLSRRLGCLTSLLNSLEYKRVQGSFPNR</sequence>
<dbReference type="AlphaFoldDB" id="A0A2H3EEE5"/>
<keyword evidence="2" id="KW-1185">Reference proteome</keyword>
<evidence type="ECO:0000313" key="1">
    <source>
        <dbReference type="EMBL" id="PBL01409.1"/>
    </source>
</evidence>
<gene>
    <name evidence="1" type="ORF">ARMGADRAFT_1160609</name>
</gene>
<evidence type="ECO:0000313" key="2">
    <source>
        <dbReference type="Proteomes" id="UP000217790"/>
    </source>
</evidence>
<name>A0A2H3EEE5_ARMGA</name>
<reference evidence="2" key="1">
    <citation type="journal article" date="2017" name="Nat. Ecol. Evol.">
        <title>Genome expansion and lineage-specific genetic innovations in the forest pathogenic fungi Armillaria.</title>
        <authorList>
            <person name="Sipos G."/>
            <person name="Prasanna A.N."/>
            <person name="Walter M.C."/>
            <person name="O'Connor E."/>
            <person name="Balint B."/>
            <person name="Krizsan K."/>
            <person name="Kiss B."/>
            <person name="Hess J."/>
            <person name="Varga T."/>
            <person name="Slot J."/>
            <person name="Riley R."/>
            <person name="Boka B."/>
            <person name="Rigling D."/>
            <person name="Barry K."/>
            <person name="Lee J."/>
            <person name="Mihaltcheva S."/>
            <person name="LaButti K."/>
            <person name="Lipzen A."/>
            <person name="Waldron R."/>
            <person name="Moloney N.M."/>
            <person name="Sperisen C."/>
            <person name="Kredics L."/>
            <person name="Vagvoelgyi C."/>
            <person name="Patrignani A."/>
            <person name="Fitzpatrick D."/>
            <person name="Nagy I."/>
            <person name="Doyle S."/>
            <person name="Anderson J.B."/>
            <person name="Grigoriev I.V."/>
            <person name="Gueldener U."/>
            <person name="Muensterkoetter M."/>
            <person name="Nagy L.G."/>
        </authorList>
    </citation>
    <scope>NUCLEOTIDE SEQUENCE [LARGE SCALE GENOMIC DNA]</scope>
    <source>
        <strain evidence="2">Ar21-2</strain>
    </source>
</reference>
<dbReference type="OMA" id="INERLWM"/>
<dbReference type="Proteomes" id="UP000217790">
    <property type="component" value="Unassembled WGS sequence"/>
</dbReference>
<dbReference type="InParanoid" id="A0A2H3EEE5"/>
<organism evidence="1 2">
    <name type="scientific">Armillaria gallica</name>
    <name type="common">Bulbous honey fungus</name>
    <name type="synonym">Armillaria bulbosa</name>
    <dbReference type="NCBI Taxonomy" id="47427"/>
    <lineage>
        <taxon>Eukaryota</taxon>
        <taxon>Fungi</taxon>
        <taxon>Dikarya</taxon>
        <taxon>Basidiomycota</taxon>
        <taxon>Agaricomycotina</taxon>
        <taxon>Agaricomycetes</taxon>
        <taxon>Agaricomycetidae</taxon>
        <taxon>Agaricales</taxon>
        <taxon>Marasmiineae</taxon>
        <taxon>Physalacriaceae</taxon>
        <taxon>Armillaria</taxon>
    </lineage>
</organism>
<accession>A0A2H3EEE5</accession>
<proteinExistence type="predicted"/>
<dbReference type="EMBL" id="KZ293646">
    <property type="protein sequence ID" value="PBL01409.1"/>
    <property type="molecule type" value="Genomic_DNA"/>
</dbReference>